<comment type="caution">
    <text evidence="1">The sequence shown here is derived from an EMBL/GenBank/DDBJ whole genome shotgun (WGS) entry which is preliminary data.</text>
</comment>
<gene>
    <name evidence="1" type="ORF">AW736_13475</name>
</gene>
<evidence type="ECO:0000313" key="2">
    <source>
        <dbReference type="Proteomes" id="UP000078486"/>
    </source>
</evidence>
<dbReference type="InterPro" id="IPR008928">
    <property type="entry name" value="6-hairpin_glycosidase_sf"/>
</dbReference>
<dbReference type="GO" id="GO:0005975">
    <property type="term" value="P:carbohydrate metabolic process"/>
    <property type="evidence" value="ECO:0007669"/>
    <property type="project" value="InterPro"/>
</dbReference>
<proteinExistence type="predicted"/>
<accession>A0A178IGX7</accession>
<dbReference type="STRING" id="1184151.AW736_13475"/>
<evidence type="ECO:0000313" key="1">
    <source>
        <dbReference type="EMBL" id="OAM89262.1"/>
    </source>
</evidence>
<reference evidence="1 2" key="1">
    <citation type="submission" date="2016-01" db="EMBL/GenBank/DDBJ databases">
        <title>High potential of lignocellulose degradation of a new Verrucomicrobia species.</title>
        <authorList>
            <person name="Wang Y."/>
            <person name="Shi Y."/>
            <person name="Qiu Z."/>
            <person name="Liu S."/>
            <person name="Yang H."/>
        </authorList>
    </citation>
    <scope>NUCLEOTIDE SEQUENCE [LARGE SCALE GENOMIC DNA]</scope>
    <source>
        <strain evidence="1 2">TSB47</strain>
    </source>
</reference>
<dbReference type="EMBL" id="LRRQ01000099">
    <property type="protein sequence ID" value="OAM89262.1"/>
    <property type="molecule type" value="Genomic_DNA"/>
</dbReference>
<dbReference type="InterPro" id="IPR012341">
    <property type="entry name" value="6hp_glycosidase-like_sf"/>
</dbReference>
<dbReference type="AlphaFoldDB" id="A0A178IGX7"/>
<organism evidence="1 2">
    <name type="scientific">Termitidicoccus mucosus</name>
    <dbReference type="NCBI Taxonomy" id="1184151"/>
    <lineage>
        <taxon>Bacteria</taxon>
        <taxon>Pseudomonadati</taxon>
        <taxon>Verrucomicrobiota</taxon>
        <taxon>Opitutia</taxon>
        <taxon>Opitutales</taxon>
        <taxon>Opitutaceae</taxon>
        <taxon>Termitidicoccus</taxon>
    </lineage>
</organism>
<name>A0A178IGX7_9BACT</name>
<keyword evidence="2" id="KW-1185">Reference proteome</keyword>
<dbReference type="Gene3D" id="1.50.10.10">
    <property type="match status" value="1"/>
</dbReference>
<sequence length="750" mass="83088">MTVRFSRPFLFPRLPPSFFLPMKLPLRLLPLLAFGLSALPSLNLSAAPIDREALVRRHEVRVTALDPEAALSVGNGDFAFTMDATGLQSFETLYRDKGVPTETLSTWGWHSFPNPDGFTLADTMKLYDFHGRQVPYAALEKSPAGKYFRENPHPAALGQLSFIYDGRELAPADITGVNQRLDLWTGIVTSRYLLGGEPVEVVTIAHPERSLVSVRVRSLLLQTGRLEVRFHFPYAYRASVKNKPPLIWDQPGAHRTTIADKGKNHASLERVADTTSYRVRLAWDGVAGLAEVAPHDFRLRTEAVQGGQLDFTCEFAPADPLANVITGDVLSLAARALPTFDETRAASTQGWRDFWTRGGAVDLSLSTDPRAHELERRIVLSQYITKVHYSGHFPPSECGLVTPTWFGKHNSEVYLIHSAHFAQWGRPELLENGLSWYRKILPLAQADAASKGFDGARWPKMTAVDGHPTPGGINPFIIWNFPNPIYLCELVYRAKPSPATLAQYKDIVFESAKFLASYAFFDKATGRYVLGPPLKASTESSHENETQNPTFELALWYYGLKVAQDWRARLGLAPEPRWADILEKLARPAVVDGKYIEIETEPHIYDKPTGGVPSSMLYALGYVPQTPMIDPKIMRATLDEVHRRSGGGVKRWNSWAMGQGANTAARLNEPELAVDIVTNDDPRARFKVQGFVPRPKEPDGCPAYMPVNGSFLSAVALMAGGWDGAPEGPAPGFPKNGKWVVRAEGINPMP</sequence>
<dbReference type="SUPFAM" id="SSF48208">
    <property type="entry name" value="Six-hairpin glycosidases"/>
    <property type="match status" value="1"/>
</dbReference>
<dbReference type="Proteomes" id="UP000078486">
    <property type="component" value="Unassembled WGS sequence"/>
</dbReference>
<protein>
    <submittedName>
        <fullName evidence="1">Uncharacterized protein</fullName>
    </submittedName>
</protein>